<organism evidence="1 2">
    <name type="scientific">Candidatus Magnetobacterium bavaricum</name>
    <dbReference type="NCBI Taxonomy" id="29290"/>
    <lineage>
        <taxon>Bacteria</taxon>
        <taxon>Pseudomonadati</taxon>
        <taxon>Nitrospirota</taxon>
        <taxon>Thermodesulfovibrionia</taxon>
        <taxon>Thermodesulfovibrionales</taxon>
        <taxon>Candidatus Magnetobacteriaceae</taxon>
        <taxon>Candidatus Magnetobacterium</taxon>
    </lineage>
</organism>
<reference evidence="1 2" key="1">
    <citation type="submission" date="2015-02" db="EMBL/GenBank/DDBJ databases">
        <title>Single-cell genomics of uncultivated deep-branching MTB reveals a conserved set of magnetosome genes.</title>
        <authorList>
            <person name="Kolinko S."/>
            <person name="Richter M."/>
            <person name="Glockner F.O."/>
            <person name="Brachmann A."/>
            <person name="Schuler D."/>
        </authorList>
    </citation>
    <scope>NUCLEOTIDE SEQUENCE [LARGE SCALE GENOMIC DNA]</scope>
    <source>
        <strain evidence="1">TM-1</strain>
    </source>
</reference>
<feature type="non-terminal residue" evidence="1">
    <location>
        <position position="1"/>
    </location>
</feature>
<accession>A0A0F3GPG6</accession>
<comment type="caution">
    <text evidence="1">The sequence shown here is derived from an EMBL/GenBank/DDBJ whole genome shotgun (WGS) entry which is preliminary data.</text>
</comment>
<gene>
    <name evidence="1" type="ORF">MBAV_003991</name>
</gene>
<keyword evidence="2" id="KW-1185">Reference proteome</keyword>
<dbReference type="Proteomes" id="UP000033423">
    <property type="component" value="Unassembled WGS sequence"/>
</dbReference>
<protein>
    <submittedName>
        <fullName evidence="1">Uncharacterized protein</fullName>
    </submittedName>
</protein>
<dbReference type="AlphaFoldDB" id="A0A0F3GPG6"/>
<proteinExistence type="predicted"/>
<evidence type="ECO:0000313" key="1">
    <source>
        <dbReference type="EMBL" id="KJU83815.1"/>
    </source>
</evidence>
<sequence>TREIRGNMPAVSTIMGKDNQEALDKKLSGENKTTAYETAKKGGKHSGFLQNYQERPIEELQKSVSSIERQIIDHYAKIQNPQGHIKDFVHLDPRRQDYLVESKWPSDIKRLNEQLEILEGIILLKLEE</sequence>
<dbReference type="EMBL" id="LACI01001712">
    <property type="protein sequence ID" value="KJU83815.1"/>
    <property type="molecule type" value="Genomic_DNA"/>
</dbReference>
<evidence type="ECO:0000313" key="2">
    <source>
        <dbReference type="Proteomes" id="UP000033423"/>
    </source>
</evidence>
<name>A0A0F3GPG6_9BACT</name>